<gene>
    <name evidence="1" type="ORF">BV22DRAFT_1130608</name>
</gene>
<protein>
    <submittedName>
        <fullName evidence="1">Uncharacterized protein</fullName>
    </submittedName>
</protein>
<proteinExistence type="predicted"/>
<keyword evidence="2" id="KW-1185">Reference proteome</keyword>
<accession>A0ACB8BG83</accession>
<evidence type="ECO:0000313" key="2">
    <source>
        <dbReference type="Proteomes" id="UP000790709"/>
    </source>
</evidence>
<reference evidence="1" key="1">
    <citation type="journal article" date="2021" name="New Phytol.">
        <title>Evolutionary innovations through gain and loss of genes in the ectomycorrhizal Boletales.</title>
        <authorList>
            <person name="Wu G."/>
            <person name="Miyauchi S."/>
            <person name="Morin E."/>
            <person name="Kuo A."/>
            <person name="Drula E."/>
            <person name="Varga T."/>
            <person name="Kohler A."/>
            <person name="Feng B."/>
            <person name="Cao Y."/>
            <person name="Lipzen A."/>
            <person name="Daum C."/>
            <person name="Hundley H."/>
            <person name="Pangilinan J."/>
            <person name="Johnson J."/>
            <person name="Barry K."/>
            <person name="LaButti K."/>
            <person name="Ng V."/>
            <person name="Ahrendt S."/>
            <person name="Min B."/>
            <person name="Choi I.G."/>
            <person name="Park H."/>
            <person name="Plett J.M."/>
            <person name="Magnuson J."/>
            <person name="Spatafora J.W."/>
            <person name="Nagy L.G."/>
            <person name="Henrissat B."/>
            <person name="Grigoriev I.V."/>
            <person name="Yang Z.L."/>
            <person name="Xu J."/>
            <person name="Martin F.M."/>
        </authorList>
    </citation>
    <scope>NUCLEOTIDE SEQUENCE</scope>
    <source>
        <strain evidence="1">KUC20120723A-06</strain>
    </source>
</reference>
<comment type="caution">
    <text evidence="1">The sequence shown here is derived from an EMBL/GenBank/DDBJ whole genome shotgun (WGS) entry which is preliminary data.</text>
</comment>
<organism evidence="1 2">
    <name type="scientific">Leucogyrophana mollusca</name>
    <dbReference type="NCBI Taxonomy" id="85980"/>
    <lineage>
        <taxon>Eukaryota</taxon>
        <taxon>Fungi</taxon>
        <taxon>Dikarya</taxon>
        <taxon>Basidiomycota</taxon>
        <taxon>Agaricomycotina</taxon>
        <taxon>Agaricomycetes</taxon>
        <taxon>Agaricomycetidae</taxon>
        <taxon>Boletales</taxon>
        <taxon>Boletales incertae sedis</taxon>
        <taxon>Leucogyrophana</taxon>
    </lineage>
</organism>
<dbReference type="Proteomes" id="UP000790709">
    <property type="component" value="Unassembled WGS sequence"/>
</dbReference>
<sequence>MGDSSQKTSSVIESLRTEVLELASLESDLLARLQSVQRSLACKRTRLGEEMNQLTPVYRLPNETLIACFEEAIQHHPHAARAMSHVSRRWRCLSINTPSLWTHVQVTSKTASDIDLFQEFLRRSANLPIAVEFRDCIDLNELIYPASVDLCHGNGDTYDYSSIVDVLLPSLYRITALASLDSSTVLLSLLSGFNVPLSTSPSSQGFKGLTAFTLTTSREISGSIPYSLFLQLLVASPNLKSLTVDLNLAGVPYSSDDHVSADAELSFPSLEYMSIHSPCDDFGVEPFNFIASISAPTLRHLALGPLYLTSASHMRDAFFLNNTPRFPNVRTLTLGDLAGNNSRVTNQTFVKAFSRITNLTIDPHSTSALGPRNLFPSGKDLLMRPLGRPRPEPAWPDLQHLTITNRVAHARMSLSSVCSWLEARRSEGTGKPLRIRVSSPDPQGVTPVPMDFYRDLQKLKDYGDLDDNDIRAFKGVPDASSPNW</sequence>
<name>A0ACB8BG83_9AGAM</name>
<dbReference type="EMBL" id="MU266450">
    <property type="protein sequence ID" value="KAH7923528.1"/>
    <property type="molecule type" value="Genomic_DNA"/>
</dbReference>
<evidence type="ECO:0000313" key="1">
    <source>
        <dbReference type="EMBL" id="KAH7923528.1"/>
    </source>
</evidence>